<protein>
    <submittedName>
        <fullName evidence="1">Uncharacterized protein</fullName>
    </submittedName>
</protein>
<dbReference type="AlphaFoldDB" id="A0A0G8AXC0"/>
<comment type="caution">
    <text evidence="1">The sequence shown here is derived from an EMBL/GenBank/DDBJ whole genome shotgun (WGS) entry which is preliminary data.</text>
</comment>
<sequence length="66" mass="7209">MKPMSKLDPKLLQLWEDLPWLCGVDGARGDLTASKKNVKNVSFVPSKEYGRSIIGPEVQHTVGGVS</sequence>
<organism evidence="1 2">
    <name type="scientific">Candidatus Synechococcus spongiarum 15L</name>
    <dbReference type="NCBI Taxonomy" id="1608419"/>
    <lineage>
        <taxon>Bacteria</taxon>
        <taxon>Bacillati</taxon>
        <taxon>Cyanobacteriota</taxon>
        <taxon>Cyanophyceae</taxon>
        <taxon>Synechococcales</taxon>
        <taxon>Synechococcaceae</taxon>
        <taxon>Synechococcus</taxon>
    </lineage>
</organism>
<proteinExistence type="predicted"/>
<accession>A0A0G8AXC0</accession>
<name>A0A0G8AXC0_9SYNE</name>
<reference evidence="1 2" key="2">
    <citation type="submission" date="2015-05" db="EMBL/GenBank/DDBJ databases">
        <title>Lifestyle Evolution in Cyanobacterial Symbionts of Sponges.</title>
        <authorList>
            <person name="Burgsdorf I."/>
            <person name="Slaby B.M."/>
            <person name="Handley K.M."/>
            <person name="Haber M."/>
            <person name="Blom J."/>
            <person name="Marshall C.W."/>
            <person name="Gilbert J.A."/>
            <person name="Hentschel U."/>
            <person name="Steindler L."/>
        </authorList>
    </citation>
    <scope>NUCLEOTIDE SEQUENCE [LARGE SCALE GENOMIC DNA]</scope>
    <source>
        <strain evidence="1">15L</strain>
    </source>
</reference>
<evidence type="ECO:0000313" key="1">
    <source>
        <dbReference type="EMBL" id="KKZ14014.1"/>
    </source>
</evidence>
<reference evidence="1 2" key="1">
    <citation type="submission" date="2015-02" db="EMBL/GenBank/DDBJ databases">
        <authorList>
            <person name="Slaby B."/>
            <person name="Hentschel U."/>
        </authorList>
    </citation>
    <scope>NUCLEOTIDE SEQUENCE [LARGE SCALE GENOMIC DNA]</scope>
    <source>
        <strain evidence="1">15L</strain>
    </source>
</reference>
<gene>
    <name evidence="1" type="ORF">TQ37_02495</name>
</gene>
<evidence type="ECO:0000313" key="2">
    <source>
        <dbReference type="Proteomes" id="UP000035037"/>
    </source>
</evidence>
<dbReference type="EMBL" id="JYFQ01000056">
    <property type="protein sequence ID" value="KKZ14014.1"/>
    <property type="molecule type" value="Genomic_DNA"/>
</dbReference>
<dbReference type="Proteomes" id="UP000035037">
    <property type="component" value="Unassembled WGS sequence"/>
</dbReference>
<dbReference type="PATRIC" id="fig|1608419.3.peg.1903"/>